<dbReference type="PANTHER" id="PTHR33516:SF2">
    <property type="entry name" value="LEXA REPRESSOR-RELATED"/>
    <property type="match status" value="1"/>
</dbReference>
<dbReference type="InterPro" id="IPR039418">
    <property type="entry name" value="LexA-like"/>
</dbReference>
<reference evidence="2" key="1">
    <citation type="journal article" date="2015" name="Nature">
        <title>Complex archaea that bridge the gap between prokaryotes and eukaryotes.</title>
        <authorList>
            <person name="Spang A."/>
            <person name="Saw J.H."/>
            <person name="Jorgensen S.L."/>
            <person name="Zaremba-Niedzwiedzka K."/>
            <person name="Martijn J."/>
            <person name="Lind A.E."/>
            <person name="van Eijk R."/>
            <person name="Schleper C."/>
            <person name="Guy L."/>
            <person name="Ettema T.J."/>
        </authorList>
    </citation>
    <scope>NUCLEOTIDE SEQUENCE</scope>
</reference>
<dbReference type="Gene3D" id="2.10.109.10">
    <property type="entry name" value="Umud Fragment, subunit A"/>
    <property type="match status" value="1"/>
</dbReference>
<gene>
    <name evidence="2" type="ORF">LCGC14_0706290</name>
</gene>
<organism evidence="2">
    <name type="scientific">marine sediment metagenome</name>
    <dbReference type="NCBI Taxonomy" id="412755"/>
    <lineage>
        <taxon>unclassified sequences</taxon>
        <taxon>metagenomes</taxon>
        <taxon>ecological metagenomes</taxon>
    </lineage>
</organism>
<dbReference type="InterPro" id="IPR036286">
    <property type="entry name" value="LexA/Signal_pep-like_sf"/>
</dbReference>
<dbReference type="AlphaFoldDB" id="A0A0F9R1R9"/>
<accession>A0A0F9R1R9</accession>
<evidence type="ECO:0000259" key="1">
    <source>
        <dbReference type="Pfam" id="PF00717"/>
    </source>
</evidence>
<evidence type="ECO:0000313" key="2">
    <source>
        <dbReference type="EMBL" id="KKN43127.1"/>
    </source>
</evidence>
<dbReference type="InterPro" id="IPR015927">
    <property type="entry name" value="Peptidase_S24_S26A/B/C"/>
</dbReference>
<dbReference type="CDD" id="cd06529">
    <property type="entry name" value="S24_LexA-like"/>
    <property type="match status" value="1"/>
</dbReference>
<dbReference type="Pfam" id="PF00717">
    <property type="entry name" value="Peptidase_S24"/>
    <property type="match status" value="1"/>
</dbReference>
<comment type="caution">
    <text evidence="2">The sequence shown here is derived from an EMBL/GenBank/DDBJ whole genome shotgun (WGS) entry which is preliminary data.</text>
</comment>
<feature type="domain" description="Peptidase S24/S26A/S26B/S26C" evidence="1">
    <location>
        <begin position="19"/>
        <end position="107"/>
    </location>
</feature>
<dbReference type="EMBL" id="LAZR01001533">
    <property type="protein sequence ID" value="KKN43127.1"/>
    <property type="molecule type" value="Genomic_DNA"/>
</dbReference>
<proteinExistence type="predicted"/>
<protein>
    <recommendedName>
        <fullName evidence="1">Peptidase S24/S26A/S26B/S26C domain-containing protein</fullName>
    </recommendedName>
</protein>
<dbReference type="PANTHER" id="PTHR33516">
    <property type="entry name" value="LEXA REPRESSOR"/>
    <property type="match status" value="1"/>
</dbReference>
<sequence>MLVQNVEMGPNVRGLENSIDESLVKNSTFMGIASGRSMEGMGIFDGDILIIDRAQDVKNYDIIVACLNGLFVCKIADLKNNQLLSSCPEYKPVKLTSFDEYCVEGVVTQSIRMHRPNARLGVVRLYKLRVTRPRS</sequence>
<dbReference type="InterPro" id="IPR050077">
    <property type="entry name" value="LexA_repressor"/>
</dbReference>
<name>A0A0F9R1R9_9ZZZZ</name>
<dbReference type="SUPFAM" id="SSF51306">
    <property type="entry name" value="LexA/Signal peptidase"/>
    <property type="match status" value="1"/>
</dbReference>